<dbReference type="EMBL" id="JAPDNS010000001">
    <property type="protein sequence ID" value="MCW3484872.1"/>
    <property type="molecule type" value="Genomic_DNA"/>
</dbReference>
<evidence type="ECO:0000313" key="3">
    <source>
        <dbReference type="Proteomes" id="UP001207742"/>
    </source>
</evidence>
<comment type="caution">
    <text evidence="2">The sequence shown here is derived from an EMBL/GenBank/DDBJ whole genome shotgun (WGS) entry which is preliminary data.</text>
</comment>
<reference evidence="2 3" key="1">
    <citation type="submission" date="2022-10" db="EMBL/GenBank/DDBJ databases">
        <title>Chitinophaga nivalis PC15 sp. nov., isolated from Pyeongchang county, South Korea.</title>
        <authorList>
            <person name="Trinh H.N."/>
        </authorList>
    </citation>
    <scope>NUCLEOTIDE SEQUENCE [LARGE SCALE GENOMIC DNA]</scope>
    <source>
        <strain evidence="2 3">PC14</strain>
    </source>
</reference>
<keyword evidence="1" id="KW-0812">Transmembrane</keyword>
<evidence type="ECO:0000256" key="1">
    <source>
        <dbReference type="SAM" id="Phobius"/>
    </source>
</evidence>
<feature type="transmembrane region" description="Helical" evidence="1">
    <location>
        <begin position="35"/>
        <end position="53"/>
    </location>
</feature>
<keyword evidence="1" id="KW-1133">Transmembrane helix</keyword>
<gene>
    <name evidence="2" type="ORF">OL497_13265</name>
</gene>
<keyword evidence="3" id="KW-1185">Reference proteome</keyword>
<proteinExistence type="predicted"/>
<name>A0ABT3ILN2_9BACT</name>
<organism evidence="2 3">
    <name type="scientific">Chitinophaga nivalis</name>
    <dbReference type="NCBI Taxonomy" id="2991709"/>
    <lineage>
        <taxon>Bacteria</taxon>
        <taxon>Pseudomonadati</taxon>
        <taxon>Bacteroidota</taxon>
        <taxon>Chitinophagia</taxon>
        <taxon>Chitinophagales</taxon>
        <taxon>Chitinophagaceae</taxon>
        <taxon>Chitinophaga</taxon>
    </lineage>
</organism>
<dbReference type="Proteomes" id="UP001207742">
    <property type="component" value="Unassembled WGS sequence"/>
</dbReference>
<dbReference type="RefSeq" id="WP_264730820.1">
    <property type="nucleotide sequence ID" value="NZ_JAPDNR010000001.1"/>
</dbReference>
<protein>
    <submittedName>
        <fullName evidence="2">Uncharacterized protein</fullName>
    </submittedName>
</protein>
<sequence length="68" mass="7694">MKRIAFFALLFGIIMATVAYIIETNDLPGAVPMRTFGFIGYIFIISAIAWFSLQQLYQWSKEVDPGNS</sequence>
<keyword evidence="1" id="KW-0472">Membrane</keyword>
<accession>A0ABT3ILN2</accession>
<evidence type="ECO:0000313" key="2">
    <source>
        <dbReference type="EMBL" id="MCW3484872.1"/>
    </source>
</evidence>